<organism evidence="1">
    <name type="scientific">Medioppia subpectinata</name>
    <dbReference type="NCBI Taxonomy" id="1979941"/>
    <lineage>
        <taxon>Eukaryota</taxon>
        <taxon>Metazoa</taxon>
        <taxon>Ecdysozoa</taxon>
        <taxon>Arthropoda</taxon>
        <taxon>Chelicerata</taxon>
        <taxon>Arachnida</taxon>
        <taxon>Acari</taxon>
        <taxon>Acariformes</taxon>
        <taxon>Sarcoptiformes</taxon>
        <taxon>Oribatida</taxon>
        <taxon>Brachypylina</taxon>
        <taxon>Oppioidea</taxon>
        <taxon>Oppiidae</taxon>
        <taxon>Medioppia</taxon>
    </lineage>
</organism>
<proteinExistence type="predicted"/>
<dbReference type="AlphaFoldDB" id="A0A7R9KTZ2"/>
<protein>
    <recommendedName>
        <fullName evidence="3">F-box domain-containing protein</fullName>
    </recommendedName>
</protein>
<dbReference type="Proteomes" id="UP000759131">
    <property type="component" value="Unassembled WGS sequence"/>
</dbReference>
<accession>A0A7R9KTZ2</accession>
<evidence type="ECO:0000313" key="1">
    <source>
        <dbReference type="EMBL" id="CAD7629375.1"/>
    </source>
</evidence>
<dbReference type="PANTHER" id="PTHR38926:SF72">
    <property type="entry name" value="IM:7136021-RELATED"/>
    <property type="match status" value="1"/>
</dbReference>
<name>A0A7R9KTZ2_9ACAR</name>
<dbReference type="EMBL" id="CAJPIZ010006773">
    <property type="protein sequence ID" value="CAG2109805.1"/>
    <property type="molecule type" value="Genomic_DNA"/>
</dbReference>
<keyword evidence="2" id="KW-1185">Reference proteome</keyword>
<reference evidence="1" key="1">
    <citation type="submission" date="2020-11" db="EMBL/GenBank/DDBJ databases">
        <authorList>
            <person name="Tran Van P."/>
        </authorList>
    </citation>
    <scope>NUCLEOTIDE SEQUENCE</scope>
</reference>
<sequence length="493" mass="57990">MYLTNVWRERPMRRHNQRNAIHSNRQSDRKVMSRLCDYTRNLFRQRRQRRNEDIHKNAIESNPQTKAIAKDSMDRYDDNVCQLLLSYLPFEDRFRYEGVSKQWQRVLYETIDEIVVDHQMVSTMIATETAKYKIFFVKPNGEFFMTSMLNKCPNIKSIDIRSDADATRVVFKLMFGLKRNYPNLREIQFKNQELDPIWTKWVFTVFGPMITRMVINPKCDHIKYINECPKLTTLSTTFLDLMFSPDGQLLTKNLKALTTNLEVSISDERFSTFMDHNLSLQLLVIRIDGIIGSANTVRKMMAQLSRLSQLKTFAVHINDTHSLGYSLCDSLKTIGQMCGQLKAFQFKCIQYSEYRTEILKSIEFMPHLKQLYFNGSPFYITESEGMFESMKGWPQLHHLHLYSLDINYQLFQQIETNLPKLQRLAICDRKGRINSKCLESLATLSHLKSLYITNTTEKLRNMRSGLTAITKKCRKLSSIQIRDTNGELIYYYS</sequence>
<dbReference type="PANTHER" id="PTHR38926">
    <property type="entry name" value="F-BOX DOMAIN CONTAINING PROTEIN, EXPRESSED"/>
    <property type="match status" value="1"/>
</dbReference>
<dbReference type="OrthoDB" id="2357028at2759"/>
<dbReference type="Gene3D" id="3.80.10.10">
    <property type="entry name" value="Ribonuclease Inhibitor"/>
    <property type="match status" value="1"/>
</dbReference>
<evidence type="ECO:0000313" key="2">
    <source>
        <dbReference type="Proteomes" id="UP000759131"/>
    </source>
</evidence>
<gene>
    <name evidence="1" type="ORF">OSB1V03_LOCUS9792</name>
</gene>
<dbReference type="EMBL" id="OC861348">
    <property type="protein sequence ID" value="CAD7629375.1"/>
    <property type="molecule type" value="Genomic_DNA"/>
</dbReference>
<dbReference type="SUPFAM" id="SSF52047">
    <property type="entry name" value="RNI-like"/>
    <property type="match status" value="1"/>
</dbReference>
<dbReference type="InterPro" id="IPR032675">
    <property type="entry name" value="LRR_dom_sf"/>
</dbReference>
<evidence type="ECO:0008006" key="3">
    <source>
        <dbReference type="Google" id="ProtNLM"/>
    </source>
</evidence>